<evidence type="ECO:0000313" key="6">
    <source>
        <dbReference type="Proteomes" id="UP000254263"/>
    </source>
</evidence>
<dbReference type="EMBL" id="UGTF01000002">
    <property type="protein sequence ID" value="SUB88006.1"/>
    <property type="molecule type" value="Genomic_DNA"/>
</dbReference>
<evidence type="ECO:0000313" key="5">
    <source>
        <dbReference type="Proteomes" id="UP000254156"/>
    </source>
</evidence>
<reference evidence="5 6" key="2">
    <citation type="submission" date="2018-06" db="EMBL/GenBank/DDBJ databases">
        <authorList>
            <consortium name="Pathogen Informatics"/>
            <person name="Doyle S."/>
        </authorList>
    </citation>
    <scope>NUCLEOTIDE SEQUENCE [LARGE SCALE GENOMIC DNA]</scope>
    <source>
        <strain evidence="3 5">NCTC11632</strain>
        <strain evidence="2 6">NCTC13100</strain>
    </source>
</reference>
<evidence type="ECO:0000313" key="2">
    <source>
        <dbReference type="EMBL" id="SUB76946.1"/>
    </source>
</evidence>
<proteinExistence type="predicted"/>
<dbReference type="InterPro" id="IPR007838">
    <property type="entry name" value="Cell_div_ZapA-like"/>
</dbReference>
<dbReference type="Proteomes" id="UP000254263">
    <property type="component" value="Unassembled WGS sequence"/>
</dbReference>
<accession>A0A0A2G3G0</accession>
<reference evidence="1 4" key="1">
    <citation type="submission" date="2014-09" db="EMBL/GenBank/DDBJ databases">
        <title>Draft Genome Sequence of Porphyromonas macacae COT-192_OH2859.</title>
        <authorList>
            <person name="Wallis C."/>
            <person name="Deusch O."/>
            <person name="O'Flynn C."/>
            <person name="Davis I."/>
            <person name="Horsfall A."/>
            <person name="Kirkwood N."/>
            <person name="Harris S."/>
            <person name="Eisen J.A."/>
            <person name="Coil D.A."/>
            <person name="Darling A.E."/>
            <person name="Jospin G."/>
            <person name="Alexiev A."/>
        </authorList>
    </citation>
    <scope>NUCLEOTIDE SEQUENCE [LARGE SCALE GENOMIC DNA]</scope>
    <source>
        <strain evidence="4">COT-192 OH2859</strain>
        <strain evidence="1">COT-192_OH2859</strain>
    </source>
</reference>
<keyword evidence="2" id="KW-0132">Cell division</keyword>
<dbReference type="EMBL" id="UGTI01000001">
    <property type="protein sequence ID" value="SUB76946.1"/>
    <property type="molecule type" value="Genomic_DNA"/>
</dbReference>
<protein>
    <submittedName>
        <fullName evidence="2">Cell division protein ZapA</fullName>
    </submittedName>
</protein>
<dbReference type="eggNOG" id="ENOG5033HMZ">
    <property type="taxonomic scope" value="Bacteria"/>
</dbReference>
<dbReference type="EMBL" id="JRFA01000023">
    <property type="protein sequence ID" value="KGN73334.1"/>
    <property type="molecule type" value="Genomic_DNA"/>
</dbReference>
<dbReference type="STRING" id="28115.HQ47_07630"/>
<keyword evidence="2" id="KW-0131">Cell cycle</keyword>
<dbReference type="GO" id="GO:0051301">
    <property type="term" value="P:cell division"/>
    <property type="evidence" value="ECO:0007669"/>
    <property type="project" value="UniProtKB-KW"/>
</dbReference>
<evidence type="ECO:0000313" key="3">
    <source>
        <dbReference type="EMBL" id="SUB88006.1"/>
    </source>
</evidence>
<dbReference type="AlphaFoldDB" id="A0A0A2G3G0"/>
<gene>
    <name evidence="1" type="ORF">HQ47_07630</name>
    <name evidence="3" type="ORF">NCTC11632_00066</name>
    <name evidence="2" type="ORF">NCTC13100_00059</name>
</gene>
<dbReference type="Proteomes" id="UP000254156">
    <property type="component" value="Unassembled WGS sequence"/>
</dbReference>
<keyword evidence="4" id="KW-1185">Reference proteome</keyword>
<evidence type="ECO:0000313" key="1">
    <source>
        <dbReference type="EMBL" id="KGN73334.1"/>
    </source>
</evidence>
<dbReference type="Proteomes" id="UP000030103">
    <property type="component" value="Unassembled WGS sequence"/>
</dbReference>
<dbReference type="RefSeq" id="WP_018359792.1">
    <property type="nucleotide sequence ID" value="NZ_JASBZX010000005.1"/>
</dbReference>
<dbReference type="Pfam" id="PF05164">
    <property type="entry name" value="ZapA"/>
    <property type="match status" value="1"/>
</dbReference>
<evidence type="ECO:0000313" key="4">
    <source>
        <dbReference type="Proteomes" id="UP000030103"/>
    </source>
</evidence>
<sequence length="102" mass="11877">MLTDRQRINLIIDANHLTLYVPREEEQTFRQAGTYVNERIQGYKTKYPNSKLLPAGCYLLMSAVDAAYYYLKSAKKADSQPVHDKITVLNRTIEDFLLSNRY</sequence>
<name>A0A0A2G3G0_9PORP</name>
<dbReference type="SUPFAM" id="SSF102829">
    <property type="entry name" value="Cell division protein ZapA-like"/>
    <property type="match status" value="1"/>
</dbReference>
<organism evidence="1 4">
    <name type="scientific">Porphyromonas macacae</name>
    <dbReference type="NCBI Taxonomy" id="28115"/>
    <lineage>
        <taxon>Bacteria</taxon>
        <taxon>Pseudomonadati</taxon>
        <taxon>Bacteroidota</taxon>
        <taxon>Bacteroidia</taxon>
        <taxon>Bacteroidales</taxon>
        <taxon>Porphyromonadaceae</taxon>
        <taxon>Porphyromonas</taxon>
    </lineage>
</organism>
<dbReference type="InterPro" id="IPR036192">
    <property type="entry name" value="Cell_div_ZapA-like_sf"/>
</dbReference>